<evidence type="ECO:0000256" key="5">
    <source>
        <dbReference type="ARBA" id="ARBA00023136"/>
    </source>
</evidence>
<keyword evidence="4" id="KW-1133">Transmembrane helix</keyword>
<feature type="coiled-coil region" evidence="6">
    <location>
        <begin position="2658"/>
        <end position="2689"/>
    </location>
</feature>
<evidence type="ECO:0000256" key="4">
    <source>
        <dbReference type="ARBA" id="ARBA00022989"/>
    </source>
</evidence>
<reference evidence="7 8" key="1">
    <citation type="submission" date="2017-12" db="EMBL/GenBank/DDBJ databases">
        <title>Hemimetabolous genomes reveal molecular basis of termite eusociality.</title>
        <authorList>
            <person name="Harrison M.C."/>
            <person name="Jongepier E."/>
            <person name="Robertson H.M."/>
            <person name="Arning N."/>
            <person name="Bitard-Feildel T."/>
            <person name="Chao H."/>
            <person name="Childers C.P."/>
            <person name="Dinh H."/>
            <person name="Doddapaneni H."/>
            <person name="Dugan S."/>
            <person name="Gowin J."/>
            <person name="Greiner C."/>
            <person name="Han Y."/>
            <person name="Hu H."/>
            <person name="Hughes D.S.T."/>
            <person name="Huylmans A.-K."/>
            <person name="Kemena C."/>
            <person name="Kremer L.P.M."/>
            <person name="Lee S.L."/>
            <person name="Lopez-Ezquerra A."/>
            <person name="Mallet L."/>
            <person name="Monroy-Kuhn J.M."/>
            <person name="Moser A."/>
            <person name="Murali S.C."/>
            <person name="Muzny D.M."/>
            <person name="Otani S."/>
            <person name="Piulachs M.-D."/>
            <person name="Poelchau M."/>
            <person name="Qu J."/>
            <person name="Schaub F."/>
            <person name="Wada-Katsumata A."/>
            <person name="Worley K.C."/>
            <person name="Xie Q."/>
            <person name="Ylla G."/>
            <person name="Poulsen M."/>
            <person name="Gibbs R.A."/>
            <person name="Schal C."/>
            <person name="Richards S."/>
            <person name="Belles X."/>
            <person name="Korb J."/>
            <person name="Bornberg-Bauer E."/>
        </authorList>
    </citation>
    <scope>NUCLEOTIDE SEQUENCE [LARGE SCALE GENOMIC DNA]</scope>
    <source>
        <tissue evidence="7">Whole body</tissue>
    </source>
</reference>
<protein>
    <recommendedName>
        <fullName evidence="9">Nesprin-1</fullName>
    </recommendedName>
</protein>
<feature type="coiled-coil region" evidence="6">
    <location>
        <begin position="4297"/>
        <end position="4331"/>
    </location>
</feature>
<evidence type="ECO:0000313" key="7">
    <source>
        <dbReference type="EMBL" id="PNF16782.1"/>
    </source>
</evidence>
<feature type="coiled-coil region" evidence="6">
    <location>
        <begin position="2334"/>
        <end position="2368"/>
    </location>
</feature>
<sequence length="4342" mass="498330">MRLEFRLDEAAFNQYLKEIEKEIHSEQQAFNKHEDVEAILTRNREFFVECKVVVEIERCLENMSKISNNFNQWDPHDSSLREAHGRAVAQWEGASRKIETISQQLQQIPTLWKNYQQKFLEMVHWMDKVDINLQNIVKEVNTLEEFDKERAVFQSICCEVDAKREDMKWLVQTLDSLVSHCSDKESLAEQKKLEQLIARYKVLIPTIELTMVKTDVHYKCYTYRKEVREVVGLLQKVKETSMSGPQPETLDSVNVMIKQQETAVTQLDHQRSNIMSLLQRGKDLVKDTHAPSFIKSEVSNLETGWNEAYGQTVEKLKKLKGTQKVWTNYKEQKDEILKLLEQAEGELKRVAPGAHDSQKVAADLQAKQDMSVALRKATEEMLRKLRDLCSTLSTMTAPERKPLLQKEVTEIERRLHVTLETVEERVIYLEQFSARWIRFQAQLDELRHWTHQSAPVLLEQLQATELTPEERVKKSQALQAQLEDKINVLDVLSGEAKELLEEDGENVEAAQLKAEVMALRDSVLGLHQGVLMQISSVGQDLAHWQDYKTGLQEVKPWIEEAEVRVNIGIPKPMSLQEAQHLLSSTRTFEKQCEEYLAKLQGLAALSQQITCRTNAPDEVDAVHSRWAGVHDVAVQWGTRLEKLVGTWEEFENEAKKIDTWIQEGQKAIFETPVNLSTPDKDKLEKELVKLKTLNKEISEKQMQLITLTQVSDNISQGLAMESGTAVKGQVNEMKAKITKLAEDVRQRLNAVSDTILARQEFQGKMEDFENWMDQLHTGVGQVDEVTLAQVDSALQSVHALLQEHSEKQPAFNAIYDEVRKLNCSSPEEASSVNESYSELVTKYQDLEDTLQEKKRALEKWSDLLSWYADTSGQLNHIKYQLESQKLQPEDVERVAEELEVINLKTASWTDVASIIDGVSQQSGTYIRDTATGKRVTAVALLHELETKVNVLQAQLSNKREVLEEVGARWAQFQRVQENLSEGLLSMQGTLHETVMEVDTCGKLEQAGKIIAGLLEEHKLKQGAKDELHRLGKLLMEEDQSNMSEVQTILASLDANWEKVSEMLKEQKVKSLEMSTAWKHFCDAKEKVYSGITDAEKLYELVQEVPSDLTEAALSHDKTKKALELLKKAKLSLDVMDNKAQILLKQAEPISGFNSAVIGEELTEAHNAWQNAYDTLTKKVQVLEAQLIVWKQIDESKNELVQWLGETSDALLNASQDLSDVESGQSKLNRYKDELPAFYNLKTSLISKTAQLVKLNDGKQIPTLESLNKLLEDEFAHVKSIADKLEDITCAVGEQERSVRDDMKNASDTITKIREAVIACDDLTGENSKILERLKNCQALKNELQNFSSNLELLKKKIEEMKSSFPAFGDSGLSKELSSLQIRYDGVSSHANKTESTLLAFLNKYHMEKFGALQRGVAAHKEKVAWCLPEAGSDRYNLEVKVSSLQDVEVGLMDCETKKTDLDVSLDLLQNVETPEKIKELQLERDKLVTELESLKNSYLNTKQLLEHNISLWQKYELMSENVASWLKETEGKVRTESVIQLNLSTIDDKIKEMESFQKQVKDFEPEIKDISILGEEIMKENPESRVGHYVGHLVSRYHGVVKFAAMYMERLTSLNKTKDMYKASVIDVENWLAEANGKLQSFDDLLSGGAKPMHVYQVKLEELKTFAGERERGQTLLNKAVETGETLLSGITPDNRETVRGELRKLRDASESLIDKANALHKRVEGFMMQRSSFEDSYGQVSKWLSEAEAKIGSKMDLKATLQDKKTAMHGYRTLAQDVNTHKSIMKQLQEKLGALSDSEATTKFNSILASYEDLSKNVEERIVVAERHVSDHETYLQALEKSRDWLSTLSAEAAAVTDEMTLEKEGADAKLAIIENLLHHKVEGDQLIETCHKQLQTVLEQTNISGQPRLLKEFEDQKKAWEVFLARCSDAQTKLCQLCSRWTEFEEIVDDLITWTKQKESQVKDQSLRSTQDAKQAHLDKLRSIEEEIFAKGEEFSKASEQSQAIEGESELSVKMSHLITRYQALKNLTREAISRYEQYVKEHTSFNDDHSAFLGWLSQVEEELKELSQIVGDLAVLQERQKKIRELSDVRSRESSRFDALIDAGEKLYTHTSPDGREIIRQQLRTLRTVWDNFSDDLQAATHKLEQCLMQFAEFTLSQEQLTKWLRDVENAMTQHTELKSSLQEKRAQLQNHKIMHQEIMSHQQLVESVCDKAQQLVDQTQDKSLNTYLQSIKQLFQNIVMKSQDLLDNLEECVQKHSHFSTLCKTFQDWLSAEQDSLHYCDDVTGEKGDISKRINSVKMLKDNENQGNSQLTQLQELCKVVSKSTAPKGIEILEREVEDLESSLKEYLSRVDAVESKLEAALKQWLEFEDQLDKHTKWFRTTETAFRDQQLQATLPQKEAQLEGFKGKRDLITAKEKEIDDFVDSSHSLLNYSGADRIKPLISQISNRYQLLHVLSKEVINRWQGLVDDHRVYEDKFQEVVAWLGPLEENLSALREEGSTNNMEAKSNRLHVLLSEREQATHKLTSLTALGERLFPDTAAQGREKIRQDLREVRDRWDQLEEGIKEQQKRQDAQSLQWSSYQETLQQTLAWLDAMEKTLQQDPAGSWASTQEVRSKLLKHKTNLQEVISHKRVIEAVTEKAQALVQLTNDKEGGKEVQETVNSIKKRYEELVNNLLVTITELEESLDLFQQFHDLQKSHQDYQKQLWDRLAGYSDYSGNKPALQSRLVKVVEIQDSLPEGQAKLKSLSDHVANKVDKLPLRAKEAMERDLGNLKFDFEKFVAALNDVLHGLEERLQQWSEYEGSFDRLLIWLSESETALKNYTPRSTLEEKQEQLEKYQDLIKIVESRNRDVKEIVTLADHLEQSLILSLRQNEAEFDKMSDDSSDLVQISGETKISVNVQQITSRFQSIQTTAKEIVKKCEHAVSDHEAYLDKYRQCSEWLAGAQGRFESCRDGSSVGARQDLVQRSAGLKELLAEQPISLLNTTVELGEKLYPSTAMEGREAVRQQLQELQQALETLYDGISSTERELRAKLNRWTGFEECSENLRHWLQETEAQLPQELELKTTLDEKRAKLQSYRALLHDAVSHQQDIVNLRDKIESLPERTEKVDQMLASLTDQHSNILKRAQNFVERYEAIVSDHQQYSKAVMDTQEWLDATHNTVLLWGDMDLERISLHTNLERLKNLQLSLPEEEPRISQIRSLGEKVIPSTVESGQVNIRAQIDSSQQEWEGLISAVKSTIEALDTKLQQWNEYEILKDQCMTWIRETDTKLHAVDLKATSQEKKEQLEILKSLQGEVRAKELEIDSVTERAQQLQKGTVSSRSSQISELGVKYQQVSHKVKDLTSRWHQYVTSHLEFESHIAECMQWLEDIKNKLAYCSDLSASSQKDLEGKLETIQDLLLYKEEGFSKVQGTVELAQTVLANTAPSGHDAINQILGKLQEEWSALASKMMETKTILDDSIHRWAGFLEQIHQLNKTVEYLESVSNEISEFQSTMSEKRAQLERIKCLEEKVRCEKIEVDSLKAKATEMLASGQQSHAASQAQEILNKFDTLAEKIKNLLSEREDQYKDHRLYKEAYDDLTGWLSRAREKIPSMKQRPLSDKLAIENAVAPLEALLNKQTQGELLVEHLQHTGEVAIASTSSQGQESIRNEIKALRENFEGLFKEIKQQKEQLEATVLQWRDYKEEYERLSDWLQQIDIHVKAHKTSLLATLQEKTKQVQDVKDILEKLEKGQEQIDKFNTTASALLSSHLDTYVNNQLRHLNSRYQVQVNLAKDVLRKVETNLEQHQEYSENYEKAKDWIENAKQVIWDCSEASSHSSREVLQARLDQVQELLRKREEGQNLIHMTVNCGEKVLRNTRSDGRDIINNQLKEIQNDWDRLVRKISTAKVHLETSLLQWADYSSSYSQLQQWITDREAKLQQVCEQKVSKTKKVPAAGLSSLSIGERKATLRQTNSIVQDIVSFEPMIQSVTSKAEDLLQAQPASEISSKYETLSKHAKELYAKQKETVEQHQAFIDAGNDFMQWIRAAKEKLSKCSEPTGDKESLSSKVSQLKVLESEQEEGQKKLEKALEQGDVACQVADPEDKEVIEEEVGLLQEEYDTYIESLNRTKSLLEVGIVKWTEYEDQYQEASDWLTQTEQVVQTFNKLQDSLEEKKNVLEEFQVHLQTLFDWQKELDRLNMKAQMLLETCADTRVSNAVTQMTTKYNALLSLAKEIMRRLELHYQEHQQHNTLYQECQDWVDRTRDKLNECLEIPSTLPEVNNKLQTVKGIRQSLEQGQNKLRYALELKEKVILNTEQNGAAKIQEDTENLKQEFEKLMIDVQDLRQKLTSRAAQLEEI</sequence>
<dbReference type="Pfam" id="PF00435">
    <property type="entry name" value="Spectrin"/>
    <property type="match status" value="5"/>
</dbReference>
<feature type="coiled-coil region" evidence="6">
    <location>
        <begin position="1336"/>
        <end position="1363"/>
    </location>
</feature>
<dbReference type="PANTHER" id="PTHR47535">
    <property type="entry name" value="MUSCLE-SPECIFIC PROTEIN 300 KDA, ISOFORM G"/>
    <property type="match status" value="1"/>
</dbReference>
<keyword evidence="5" id="KW-0472">Membrane</keyword>
<dbReference type="FunFam" id="1.20.58.60:FF:000186">
    <property type="entry name" value="nesprin-1 isoform X3"/>
    <property type="match status" value="1"/>
</dbReference>
<dbReference type="Proteomes" id="UP000235965">
    <property type="component" value="Unassembled WGS sequence"/>
</dbReference>
<keyword evidence="6" id="KW-0175">Coiled coil</keyword>
<proteinExistence type="predicted"/>
<gene>
    <name evidence="7" type="ORF">B7P43_G00881</name>
</gene>
<feature type="coiled-coil region" evidence="6">
    <location>
        <begin position="3006"/>
        <end position="3033"/>
    </location>
</feature>
<feature type="coiled-coil region" evidence="6">
    <location>
        <begin position="836"/>
        <end position="863"/>
    </location>
</feature>
<organism evidence="7 8">
    <name type="scientific">Cryptotermes secundus</name>
    <dbReference type="NCBI Taxonomy" id="105785"/>
    <lineage>
        <taxon>Eukaryota</taxon>
        <taxon>Metazoa</taxon>
        <taxon>Ecdysozoa</taxon>
        <taxon>Arthropoda</taxon>
        <taxon>Hexapoda</taxon>
        <taxon>Insecta</taxon>
        <taxon>Pterygota</taxon>
        <taxon>Neoptera</taxon>
        <taxon>Polyneoptera</taxon>
        <taxon>Dictyoptera</taxon>
        <taxon>Blattodea</taxon>
        <taxon>Blattoidea</taxon>
        <taxon>Termitoidae</taxon>
        <taxon>Kalotermitidae</taxon>
        <taxon>Cryptotermitinae</taxon>
        <taxon>Cryptotermes</taxon>
    </lineage>
</organism>
<dbReference type="GO" id="GO:0005640">
    <property type="term" value="C:nuclear outer membrane"/>
    <property type="evidence" value="ECO:0007669"/>
    <property type="project" value="TreeGrafter"/>
</dbReference>
<feature type="coiled-coil region" evidence="6">
    <location>
        <begin position="2832"/>
        <end position="2859"/>
    </location>
</feature>
<evidence type="ECO:0008006" key="9">
    <source>
        <dbReference type="Google" id="ProtNLM"/>
    </source>
</evidence>
<accession>A0A2J7PKB9</accession>
<dbReference type="EMBL" id="NEVH01024940">
    <property type="protein sequence ID" value="PNF16782.1"/>
    <property type="molecule type" value="Genomic_DNA"/>
</dbReference>
<evidence type="ECO:0000256" key="3">
    <source>
        <dbReference type="ARBA" id="ARBA00022737"/>
    </source>
</evidence>
<keyword evidence="8" id="KW-1185">Reference proteome</keyword>
<dbReference type="OrthoDB" id="6538186at2759"/>
<comment type="subcellular location">
    <subcellularLocation>
        <location evidence="1">Membrane</location>
    </subcellularLocation>
</comment>
<dbReference type="GO" id="GO:0005737">
    <property type="term" value="C:cytoplasm"/>
    <property type="evidence" value="ECO:0007669"/>
    <property type="project" value="TreeGrafter"/>
</dbReference>
<feature type="coiled-coil region" evidence="6">
    <location>
        <begin position="3649"/>
        <end position="3736"/>
    </location>
</feature>
<feature type="coiled-coil region" evidence="6">
    <location>
        <begin position="3485"/>
        <end position="3566"/>
    </location>
</feature>
<dbReference type="GO" id="GO:0007097">
    <property type="term" value="P:nuclear migration"/>
    <property type="evidence" value="ECO:0007669"/>
    <property type="project" value="TreeGrafter"/>
</dbReference>
<feature type="coiled-coil region" evidence="6">
    <location>
        <begin position="2547"/>
        <end position="2574"/>
    </location>
</feature>
<name>A0A2J7PKB9_9NEOP</name>
<comment type="caution">
    <text evidence="7">The sequence shown here is derived from an EMBL/GenBank/DDBJ whole genome shotgun (WGS) entry which is preliminary data.</text>
</comment>
<evidence type="ECO:0000256" key="2">
    <source>
        <dbReference type="ARBA" id="ARBA00022692"/>
    </source>
</evidence>
<feature type="coiled-coil region" evidence="6">
    <location>
        <begin position="3280"/>
        <end position="3321"/>
    </location>
</feature>
<feature type="coiled-coil region" evidence="6">
    <location>
        <begin position="2168"/>
        <end position="2195"/>
    </location>
</feature>
<dbReference type="InParanoid" id="A0A2J7PKB9"/>
<feature type="coiled-coil region" evidence="6">
    <location>
        <begin position="1772"/>
        <end position="1829"/>
    </location>
</feature>
<dbReference type="FunFam" id="1.20.58.60:FF:000230">
    <property type="entry name" value="Uncharacterized protein, isoform D"/>
    <property type="match status" value="1"/>
</dbReference>
<dbReference type="GO" id="GO:0051015">
    <property type="term" value="F:actin filament binding"/>
    <property type="evidence" value="ECO:0007669"/>
    <property type="project" value="TreeGrafter"/>
</dbReference>
<dbReference type="InterPro" id="IPR052403">
    <property type="entry name" value="LINC-complex_assoc"/>
</dbReference>
<dbReference type="CDD" id="cd00176">
    <property type="entry name" value="SPEC"/>
    <property type="match status" value="5"/>
</dbReference>
<dbReference type="GO" id="GO:0034993">
    <property type="term" value="C:meiotic nuclear membrane microtubule tethering complex"/>
    <property type="evidence" value="ECO:0007669"/>
    <property type="project" value="TreeGrafter"/>
</dbReference>
<dbReference type="InterPro" id="IPR018159">
    <property type="entry name" value="Spectrin/alpha-actinin"/>
</dbReference>
<dbReference type="InterPro" id="IPR002017">
    <property type="entry name" value="Spectrin_repeat"/>
</dbReference>
<evidence type="ECO:0000256" key="1">
    <source>
        <dbReference type="ARBA" id="ARBA00004370"/>
    </source>
</evidence>
<dbReference type="PANTHER" id="PTHR47535:SF1">
    <property type="entry name" value="NESPRIN-1"/>
    <property type="match status" value="1"/>
</dbReference>
<evidence type="ECO:0000256" key="6">
    <source>
        <dbReference type="SAM" id="Coils"/>
    </source>
</evidence>
<feature type="non-terminal residue" evidence="7">
    <location>
        <position position="4342"/>
    </location>
</feature>
<dbReference type="FunFam" id="1.20.58.60:FF:000169">
    <property type="entry name" value="nesprin-1 isoform X1"/>
    <property type="match status" value="1"/>
</dbReference>
<dbReference type="SUPFAM" id="SSF46966">
    <property type="entry name" value="Spectrin repeat"/>
    <property type="match status" value="27"/>
</dbReference>
<dbReference type="STRING" id="105785.A0A2J7PKB9"/>
<dbReference type="SMART" id="SM00150">
    <property type="entry name" value="SPEC"/>
    <property type="match status" value="25"/>
</dbReference>
<evidence type="ECO:0000313" key="8">
    <source>
        <dbReference type="Proteomes" id="UP000235965"/>
    </source>
</evidence>
<dbReference type="Gene3D" id="1.20.58.60">
    <property type="match status" value="19"/>
</dbReference>
<keyword evidence="3" id="KW-0677">Repeat</keyword>
<keyword evidence="2" id="KW-0812">Transmembrane</keyword>